<dbReference type="EMBL" id="VZPO01000004">
    <property type="protein sequence ID" value="KAB0504950.1"/>
    <property type="molecule type" value="Genomic_DNA"/>
</dbReference>
<proteinExistence type="predicted"/>
<evidence type="ECO:0000313" key="11">
    <source>
        <dbReference type="Proteomes" id="UP000434925"/>
    </source>
</evidence>
<evidence type="ECO:0000256" key="3">
    <source>
        <dbReference type="ARBA" id="ARBA00022692"/>
    </source>
</evidence>
<name>A0A0J6HBM6_9PSED</name>
<dbReference type="PANTHER" id="PTHR35007:SF1">
    <property type="entry name" value="PILUS ASSEMBLY PROTEIN"/>
    <property type="match status" value="1"/>
</dbReference>
<comment type="subcellular location">
    <subcellularLocation>
        <location evidence="1">Cell membrane</location>
        <topology evidence="1">Multi-pass membrane protein</topology>
    </subcellularLocation>
</comment>
<feature type="transmembrane region" description="Helical" evidence="6">
    <location>
        <begin position="94"/>
        <end position="113"/>
    </location>
</feature>
<accession>A0A0J6HBM6</accession>
<feature type="domain" description="Type II secretion system protein GspF" evidence="7">
    <location>
        <begin position="128"/>
        <end position="253"/>
    </location>
</feature>
<dbReference type="GO" id="GO:0005886">
    <property type="term" value="C:plasma membrane"/>
    <property type="evidence" value="ECO:0007669"/>
    <property type="project" value="UniProtKB-SubCell"/>
</dbReference>
<feature type="transmembrane region" description="Helical" evidence="6">
    <location>
        <begin position="6"/>
        <end position="23"/>
    </location>
</feature>
<dbReference type="InterPro" id="IPR018076">
    <property type="entry name" value="T2SS_GspF_dom"/>
</dbReference>
<protein>
    <submittedName>
        <fullName evidence="9">Tight adherence protein B</fullName>
    </submittedName>
    <submittedName>
        <fullName evidence="8">Type II secretion system protein F</fullName>
    </submittedName>
</protein>
<evidence type="ECO:0000256" key="4">
    <source>
        <dbReference type="ARBA" id="ARBA00022989"/>
    </source>
</evidence>
<reference evidence="9" key="1">
    <citation type="submission" date="2016-10" db="EMBL/GenBank/DDBJ databases">
        <authorList>
            <person name="de Groot N.N."/>
        </authorList>
    </citation>
    <scope>NUCLEOTIDE SEQUENCE [LARGE SCALE GENOMIC DNA]</scope>
    <source>
        <strain evidence="9">BS3782</strain>
    </source>
</reference>
<keyword evidence="2" id="KW-1003">Cell membrane</keyword>
<dbReference type="Gene3D" id="1.20.81.30">
    <property type="entry name" value="Type II secretion system (T2SS), domain F"/>
    <property type="match status" value="1"/>
</dbReference>
<gene>
    <name evidence="8" type="ORF">F7R14_10605</name>
    <name evidence="9" type="ORF">SAMN04490191_0336</name>
</gene>
<keyword evidence="4 6" id="KW-1133">Transmembrane helix</keyword>
<organism evidence="9 10">
    <name type="scientific">Pseudomonas lini</name>
    <dbReference type="NCBI Taxonomy" id="163011"/>
    <lineage>
        <taxon>Bacteria</taxon>
        <taxon>Pseudomonadati</taxon>
        <taxon>Pseudomonadota</taxon>
        <taxon>Gammaproteobacteria</taxon>
        <taxon>Pseudomonadales</taxon>
        <taxon>Pseudomonadaceae</taxon>
        <taxon>Pseudomonas</taxon>
    </lineage>
</organism>
<evidence type="ECO:0000256" key="2">
    <source>
        <dbReference type="ARBA" id="ARBA00022475"/>
    </source>
</evidence>
<dbReference type="RefSeq" id="WP_048396193.1">
    <property type="nucleotide sequence ID" value="NZ_JYLB01000005.1"/>
</dbReference>
<evidence type="ECO:0000256" key="5">
    <source>
        <dbReference type="ARBA" id="ARBA00023136"/>
    </source>
</evidence>
<evidence type="ECO:0000259" key="7">
    <source>
        <dbReference type="Pfam" id="PF00482"/>
    </source>
</evidence>
<dbReference type="PATRIC" id="fig|163011.3.peg.4715"/>
<sequence length="294" mass="32743">MLKPALLILICLTLLGLSIRLFYNGLRQTGIDRTLGRLMQGQPQLTVAKSSWAGLERAFLRAGLGRPTERLGLWLLLWALGILLGFALASWIGLLALLLMPPLALRLYISWCYQRRLKRMIEQLPSLLDHTVRSLKSGRTLADAVLVAIDAAEAPLKNAMGRVQRNVHLGVSLPDAVTDFAELYEKDEFRLFALGLKVNHRYGGNASELFENLIKMIRERDQAARQLRAMTGETRITAVVLALMPVGLAAYFLLSNPKYLLAMWNSSSGQMMLATAFGLQVVGCLALWRMLRSV</sequence>
<feature type="transmembrane region" description="Helical" evidence="6">
    <location>
        <begin position="236"/>
        <end position="254"/>
    </location>
</feature>
<keyword evidence="3 6" id="KW-0812">Transmembrane</keyword>
<dbReference type="InterPro" id="IPR042094">
    <property type="entry name" value="T2SS_GspF_sf"/>
</dbReference>
<evidence type="ECO:0000313" key="10">
    <source>
        <dbReference type="Proteomes" id="UP000182814"/>
    </source>
</evidence>
<reference evidence="8 11" key="3">
    <citation type="submission" date="2019-09" db="EMBL/GenBank/DDBJ databases">
        <title>Draft genome sequences of 48 bacterial type strains from the CCUG.</title>
        <authorList>
            <person name="Tunovic T."/>
            <person name="Pineiro-Iglesias B."/>
            <person name="Unosson C."/>
            <person name="Inganas E."/>
            <person name="Ohlen M."/>
            <person name="Cardew S."/>
            <person name="Jensie-Markopoulos S."/>
            <person name="Salva-Serra F."/>
            <person name="Jaen-Luchoro D."/>
            <person name="Karlsson R."/>
            <person name="Svensson-Stadler L."/>
            <person name="Chun J."/>
            <person name="Moore E."/>
        </authorList>
    </citation>
    <scope>NUCLEOTIDE SEQUENCE [LARGE SCALE GENOMIC DNA]</scope>
    <source>
        <strain evidence="8 11">CCUG 51522</strain>
    </source>
</reference>
<feature type="transmembrane region" description="Helical" evidence="6">
    <location>
        <begin position="71"/>
        <end position="88"/>
    </location>
</feature>
<evidence type="ECO:0000313" key="9">
    <source>
        <dbReference type="EMBL" id="SDR94585.1"/>
    </source>
</evidence>
<dbReference type="Proteomes" id="UP000434925">
    <property type="component" value="Unassembled WGS sequence"/>
</dbReference>
<dbReference type="EMBL" id="LT629746">
    <property type="protein sequence ID" value="SDR94585.1"/>
    <property type="molecule type" value="Genomic_DNA"/>
</dbReference>
<evidence type="ECO:0000313" key="8">
    <source>
        <dbReference type="EMBL" id="KAB0504950.1"/>
    </source>
</evidence>
<keyword evidence="10" id="KW-1185">Reference proteome</keyword>
<keyword evidence="5 6" id="KW-0472">Membrane</keyword>
<feature type="transmembrane region" description="Helical" evidence="6">
    <location>
        <begin position="269"/>
        <end position="288"/>
    </location>
</feature>
<reference evidence="10" key="2">
    <citation type="submission" date="2016-10" db="EMBL/GenBank/DDBJ databases">
        <authorList>
            <person name="Varghese N."/>
            <person name="Submissions S."/>
        </authorList>
    </citation>
    <scope>NUCLEOTIDE SEQUENCE [LARGE SCALE GENOMIC DNA]</scope>
    <source>
        <strain evidence="10">BS3782</strain>
    </source>
</reference>
<evidence type="ECO:0000256" key="1">
    <source>
        <dbReference type="ARBA" id="ARBA00004651"/>
    </source>
</evidence>
<dbReference type="Proteomes" id="UP000182814">
    <property type="component" value="Chromosome I"/>
</dbReference>
<evidence type="ECO:0000256" key="6">
    <source>
        <dbReference type="SAM" id="Phobius"/>
    </source>
</evidence>
<dbReference type="AlphaFoldDB" id="A0A0J6HBM6"/>
<dbReference type="PANTHER" id="PTHR35007">
    <property type="entry name" value="INTEGRAL MEMBRANE PROTEIN-RELATED"/>
    <property type="match status" value="1"/>
</dbReference>
<dbReference type="Pfam" id="PF00482">
    <property type="entry name" value="T2SSF"/>
    <property type="match status" value="1"/>
</dbReference>